<evidence type="ECO:0000313" key="3">
    <source>
        <dbReference type="Proteomes" id="UP000287756"/>
    </source>
</evidence>
<dbReference type="Proteomes" id="UP000287756">
    <property type="component" value="Chromosome"/>
</dbReference>
<evidence type="ECO:0000313" key="2">
    <source>
        <dbReference type="EMBL" id="QAS52082.1"/>
    </source>
</evidence>
<feature type="transmembrane region" description="Helical" evidence="1">
    <location>
        <begin position="7"/>
        <end position="26"/>
    </location>
</feature>
<dbReference type="EMBL" id="CP026118">
    <property type="protein sequence ID" value="QAS52082.1"/>
    <property type="molecule type" value="Genomic_DNA"/>
</dbReference>
<gene>
    <name evidence="2" type="ORF">HLI_07515</name>
</gene>
<evidence type="ECO:0008006" key="4">
    <source>
        <dbReference type="Google" id="ProtNLM"/>
    </source>
</evidence>
<dbReference type="InterPro" id="IPR019649">
    <property type="entry name" value="DUF2512"/>
</dbReference>
<dbReference type="KEGG" id="hli:HLI_07515"/>
<dbReference type="RefSeq" id="WP_128524351.1">
    <property type="nucleotide sequence ID" value="NZ_CANLVY010000002.1"/>
</dbReference>
<feature type="transmembrane region" description="Helical" evidence="1">
    <location>
        <begin position="60"/>
        <end position="80"/>
    </location>
</feature>
<accession>A0A410MBD0</accession>
<protein>
    <recommendedName>
        <fullName evidence="4">DUF2512 domain-containing protein</fullName>
    </recommendedName>
</protein>
<dbReference type="AlphaFoldDB" id="A0A410MBD0"/>
<keyword evidence="1" id="KW-1133">Transmembrane helix</keyword>
<organism evidence="2 3">
    <name type="scientific">Halobacillus litoralis</name>
    <dbReference type="NCBI Taxonomy" id="45668"/>
    <lineage>
        <taxon>Bacteria</taxon>
        <taxon>Bacillati</taxon>
        <taxon>Bacillota</taxon>
        <taxon>Bacilli</taxon>
        <taxon>Bacillales</taxon>
        <taxon>Bacillaceae</taxon>
        <taxon>Halobacillus</taxon>
    </lineage>
</organism>
<keyword evidence="1" id="KW-0812">Transmembrane</keyword>
<reference evidence="2 3" key="1">
    <citation type="submission" date="2018-01" db="EMBL/GenBank/DDBJ databases">
        <title>The whole genome sequencing and assembly of Halobacillus litoralis ERB031 strain.</title>
        <authorList>
            <person name="Lee S.-J."/>
            <person name="Park M.-K."/>
            <person name="Kim J.-Y."/>
            <person name="Lee Y.-J."/>
            <person name="Yi H."/>
            <person name="Bahn Y.-S."/>
            <person name="Kim J.F."/>
            <person name="Lee D.-W."/>
        </authorList>
    </citation>
    <scope>NUCLEOTIDE SEQUENCE [LARGE SCALE GENOMIC DNA]</scope>
    <source>
        <strain evidence="2 3">ERB 031</strain>
    </source>
</reference>
<dbReference type="OrthoDB" id="2111682at2"/>
<dbReference type="Pfam" id="PF10710">
    <property type="entry name" value="DUF2512"/>
    <property type="match status" value="1"/>
</dbReference>
<evidence type="ECO:0000256" key="1">
    <source>
        <dbReference type="SAM" id="Phobius"/>
    </source>
</evidence>
<feature type="transmembrane region" description="Helical" evidence="1">
    <location>
        <begin position="32"/>
        <end position="53"/>
    </location>
</feature>
<sequence length="144" mass="16000">MEHIKLLAIKFFVTLAFLYIVLGAGYDMAFGNVFLITMVVSLLSYVVGDMIILPRTNNTIATISDFVLAFVIIYFMSDALTVGGDLFTASLISSVGLAVFEYMFHKYVRSELEEDTGANEVDTNVAQLRTEASEELTPYPEDDE</sequence>
<name>A0A410MBD0_9BACI</name>
<proteinExistence type="predicted"/>
<keyword evidence="1" id="KW-0472">Membrane</keyword>